<evidence type="ECO:0000313" key="11">
    <source>
        <dbReference type="Proteomes" id="UP001519863"/>
    </source>
</evidence>
<feature type="transmembrane region" description="Helical" evidence="7">
    <location>
        <begin position="488"/>
        <end position="509"/>
    </location>
</feature>
<keyword evidence="5 7" id="KW-0472">Membrane</keyword>
<keyword evidence="4 7" id="KW-1133">Transmembrane helix</keyword>
<comment type="similarity">
    <text evidence="6">Belongs to the ABC-4 integral membrane protein family.</text>
</comment>
<comment type="caution">
    <text evidence="10">The sequence shown here is derived from an EMBL/GenBank/DDBJ whole genome shotgun (WGS) entry which is preliminary data.</text>
</comment>
<organism evidence="10 11">
    <name type="scientific">Actinoplanes hulinensis</name>
    <dbReference type="NCBI Taxonomy" id="1144547"/>
    <lineage>
        <taxon>Bacteria</taxon>
        <taxon>Bacillati</taxon>
        <taxon>Actinomycetota</taxon>
        <taxon>Actinomycetes</taxon>
        <taxon>Micromonosporales</taxon>
        <taxon>Micromonosporaceae</taxon>
        <taxon>Actinoplanes</taxon>
    </lineage>
</organism>
<dbReference type="InterPro" id="IPR050250">
    <property type="entry name" value="Macrolide_Exporter_MacB"/>
</dbReference>
<evidence type="ECO:0000256" key="6">
    <source>
        <dbReference type="ARBA" id="ARBA00038076"/>
    </source>
</evidence>
<keyword evidence="3 7" id="KW-0812">Transmembrane</keyword>
<evidence type="ECO:0000259" key="9">
    <source>
        <dbReference type="Pfam" id="PF12704"/>
    </source>
</evidence>
<evidence type="ECO:0000256" key="3">
    <source>
        <dbReference type="ARBA" id="ARBA00022692"/>
    </source>
</evidence>
<feature type="transmembrane region" description="Helical" evidence="7">
    <location>
        <begin position="722"/>
        <end position="744"/>
    </location>
</feature>
<proteinExistence type="inferred from homology"/>
<dbReference type="EMBL" id="JAHXZI010000031">
    <property type="protein sequence ID" value="MBW6439745.1"/>
    <property type="molecule type" value="Genomic_DNA"/>
</dbReference>
<evidence type="ECO:0000256" key="1">
    <source>
        <dbReference type="ARBA" id="ARBA00004651"/>
    </source>
</evidence>
<comment type="subcellular location">
    <subcellularLocation>
        <location evidence="1">Cell membrane</location>
        <topology evidence="1">Multi-pass membrane protein</topology>
    </subcellularLocation>
</comment>
<evidence type="ECO:0000256" key="7">
    <source>
        <dbReference type="SAM" id="Phobius"/>
    </source>
</evidence>
<dbReference type="Pfam" id="PF02687">
    <property type="entry name" value="FtsX"/>
    <property type="match status" value="2"/>
</dbReference>
<accession>A0ABS7BFW3</accession>
<keyword evidence="2" id="KW-1003">Cell membrane</keyword>
<name>A0ABS7BFW3_9ACTN</name>
<evidence type="ECO:0000259" key="8">
    <source>
        <dbReference type="Pfam" id="PF02687"/>
    </source>
</evidence>
<evidence type="ECO:0000313" key="10">
    <source>
        <dbReference type="EMBL" id="MBW6439745.1"/>
    </source>
</evidence>
<sequence>MLRTTLKSLLARKLRLLLSGLAVVLGVTFVSGAFVLTDTLGRSFDDLYALQYRAVDVQVRQAPPRATTEDDDEIRTGLPAEVVSRVRAVSGVAAATGIISVDGARVIGANGKVVTTTGSSRLGSNWTGENALVRLRSGRAPATGDEVVLNAALLTAADVRVGDRVGILTMQPKRTFTVVGVMEYTGGRDSLGGNLEVSFHESVASQLMLGRDGVYSAVDVKPAAGVTPAAVRDSLRAALGSDFRVQTGAQLQAAAREDAQSDLSLFNGILLGFAAVSLLVGVVLILNTFSIIVAQRTRELALLRALGGSRRQIIASVLLEALVVGVTAATVGLALGIGAGASLAWLFSTRGTQLELAGIGVPAAAPIAAFGVGVLVSMVAAVVPALRASRIPVIEALQESVTPDRPLTTTTVTGSVVAVIGAAVLGAGAARDGQPWMIGAGATAAFLGLILLTPVLARPLVAGIGRAFAWSAAGQLGRLNAGRNPRRTAVTATALMVGIALITGMNTVLASTTASVRDRVVSRMKADLLVAGDTSLADDPPTFDPAILERIRTLRGVDSVAGTYRGQAEIDGNPAGIAVVTDVPAIARMYSVSATEGTLGELAADQVAVSDQLARERSLQPGSVVEVKLHYGDARKMTVAAVYTGADPVGEWLLPTSMVPELAVPQLSNVDLTLTGVVPVQEVRGNIEKVLGDSPEITVTDREGYIKRRTGQYDLILTMSQILLALAVLIAVLGVINTLALSVLERTRELGMLRAVGLSRGQTIWMVTVEAMVISAFGAMLGVASGAGLGAAAVRALHANGITTIALPWSRIGLYLLLGALVGVVAAILPASRAARTNVLGAISYE</sequence>
<feature type="transmembrane region" description="Helical" evidence="7">
    <location>
        <begin position="764"/>
        <end position="792"/>
    </location>
</feature>
<feature type="transmembrane region" description="Helical" evidence="7">
    <location>
        <begin position="314"/>
        <end position="347"/>
    </location>
</feature>
<dbReference type="InterPro" id="IPR025857">
    <property type="entry name" value="MacB_PCD"/>
</dbReference>
<feature type="transmembrane region" description="Helical" evidence="7">
    <location>
        <begin position="407"/>
        <end position="430"/>
    </location>
</feature>
<evidence type="ECO:0000256" key="2">
    <source>
        <dbReference type="ARBA" id="ARBA00022475"/>
    </source>
</evidence>
<dbReference type="PANTHER" id="PTHR30572">
    <property type="entry name" value="MEMBRANE COMPONENT OF TRANSPORTER-RELATED"/>
    <property type="match status" value="1"/>
</dbReference>
<gene>
    <name evidence="10" type="ORF">KZ829_39050</name>
</gene>
<evidence type="ECO:0000256" key="4">
    <source>
        <dbReference type="ARBA" id="ARBA00022989"/>
    </source>
</evidence>
<protein>
    <submittedName>
        <fullName evidence="10">ABC transporter permease</fullName>
    </submittedName>
</protein>
<reference evidence="10 11" key="1">
    <citation type="journal article" date="2013" name="Antonie Van Leeuwenhoek">
        <title>Actinoplanes hulinensis sp. nov., a novel actinomycete isolated from soybean root (Glycine max (L.) Merr).</title>
        <authorList>
            <person name="Shen Y."/>
            <person name="Liu C."/>
            <person name="Wang X."/>
            <person name="Zhao J."/>
            <person name="Jia F."/>
            <person name="Zhang Y."/>
            <person name="Wang L."/>
            <person name="Yang D."/>
            <person name="Xiang W."/>
        </authorList>
    </citation>
    <scope>NUCLEOTIDE SEQUENCE [LARGE SCALE GENOMIC DNA]</scope>
    <source>
        <strain evidence="10 11">NEAU-M9</strain>
    </source>
</reference>
<feature type="domain" description="MacB-like periplasmic core" evidence="9">
    <location>
        <begin position="488"/>
        <end position="688"/>
    </location>
</feature>
<dbReference type="PANTHER" id="PTHR30572:SF4">
    <property type="entry name" value="ABC TRANSPORTER PERMEASE YTRF"/>
    <property type="match status" value="1"/>
</dbReference>
<dbReference type="InterPro" id="IPR003838">
    <property type="entry name" value="ABC3_permease_C"/>
</dbReference>
<feature type="domain" description="MacB-like periplasmic core" evidence="9">
    <location>
        <begin position="18"/>
        <end position="237"/>
    </location>
</feature>
<feature type="transmembrane region" description="Helical" evidence="7">
    <location>
        <begin position="812"/>
        <end position="831"/>
    </location>
</feature>
<feature type="domain" description="ABC3 transporter permease C-terminal" evidence="8">
    <location>
        <begin position="273"/>
        <end position="392"/>
    </location>
</feature>
<feature type="domain" description="ABC3 transporter permease C-terminal" evidence="8">
    <location>
        <begin position="722"/>
        <end position="838"/>
    </location>
</feature>
<feature type="transmembrane region" description="Helical" evidence="7">
    <location>
        <begin position="436"/>
        <end position="457"/>
    </location>
</feature>
<dbReference type="RefSeq" id="WP_220148883.1">
    <property type="nucleotide sequence ID" value="NZ_JAHXZI010000031.1"/>
</dbReference>
<dbReference type="Proteomes" id="UP001519863">
    <property type="component" value="Unassembled WGS sequence"/>
</dbReference>
<evidence type="ECO:0000256" key="5">
    <source>
        <dbReference type="ARBA" id="ARBA00023136"/>
    </source>
</evidence>
<keyword evidence="11" id="KW-1185">Reference proteome</keyword>
<feature type="transmembrane region" description="Helical" evidence="7">
    <location>
        <begin position="269"/>
        <end position="293"/>
    </location>
</feature>
<feature type="transmembrane region" description="Helical" evidence="7">
    <location>
        <begin position="367"/>
        <end position="386"/>
    </location>
</feature>
<dbReference type="Pfam" id="PF12704">
    <property type="entry name" value="MacB_PCD"/>
    <property type="match status" value="2"/>
</dbReference>